<keyword evidence="4" id="KW-0472">Membrane</keyword>
<evidence type="ECO:0000256" key="1">
    <source>
        <dbReference type="ARBA" id="ARBA00011028"/>
    </source>
</evidence>
<dbReference type="Gene3D" id="3.40.50.1980">
    <property type="entry name" value="Nitrogenase molybdenum iron protein domain"/>
    <property type="match status" value="2"/>
</dbReference>
<evidence type="ECO:0000313" key="6">
    <source>
        <dbReference type="Proteomes" id="UP000095495"/>
    </source>
</evidence>
<protein>
    <submittedName>
        <fullName evidence="5">Uncharacterized periplasmic iron-binding protein HI_0362</fullName>
    </submittedName>
</protein>
<organism evidence="5 6">
    <name type="scientific">Roseburia faecis</name>
    <dbReference type="NCBI Taxonomy" id="301302"/>
    <lineage>
        <taxon>Bacteria</taxon>
        <taxon>Bacillati</taxon>
        <taxon>Bacillota</taxon>
        <taxon>Clostridia</taxon>
        <taxon>Lachnospirales</taxon>
        <taxon>Lachnospiraceae</taxon>
        <taxon>Roseburia</taxon>
    </lineage>
</organism>
<accession>A0A173RWZ3</accession>
<proteinExistence type="inferred from homology"/>
<evidence type="ECO:0000256" key="2">
    <source>
        <dbReference type="ARBA" id="ARBA00022448"/>
    </source>
</evidence>
<dbReference type="InterPro" id="IPR006127">
    <property type="entry name" value="ZnuA-like"/>
</dbReference>
<dbReference type="AlphaFoldDB" id="A0A173RWZ3"/>
<feature type="transmembrane region" description="Helical" evidence="4">
    <location>
        <begin position="5"/>
        <end position="27"/>
    </location>
</feature>
<dbReference type="PANTHER" id="PTHR42953">
    <property type="entry name" value="HIGH-AFFINITY ZINC UPTAKE SYSTEM PROTEIN ZNUA-RELATED"/>
    <property type="match status" value="1"/>
</dbReference>
<evidence type="ECO:0000256" key="3">
    <source>
        <dbReference type="ARBA" id="ARBA00022729"/>
    </source>
</evidence>
<sequence>MKKKYLYTAIMLFAILVAGMGLTGWYVSQTQEQTDGQELTVVTSFYPMYIAAENVIGDADGVRLENLSEPQTGCLHDFQLTPEDMKLLSTADVFIINGGGIESFMKEVAEAYPNLKIIEACENISLLSGEEDDTHHHEEETEEEHAHGDVNAHAWMSVSDYETQVQTIADGLSGADPERSSAYQNGAKAYLEKLDGLRKRQEKLKQEISGQSVILFHEAYAYVAEDYGLQVNYLLDLDEERQVSAGEVSDVLSAVRKGHVKYILAEELYGKSMGDTIRKESDAKVLYLDPLNRGTYEKDSYINGMKKNMEILEEAFYAKDH</sequence>
<reference evidence="5 6" key="1">
    <citation type="submission" date="2015-09" db="EMBL/GenBank/DDBJ databases">
        <authorList>
            <consortium name="Pathogen Informatics"/>
        </authorList>
    </citation>
    <scope>NUCLEOTIDE SEQUENCE [LARGE SCALE GENOMIC DNA]</scope>
    <source>
        <strain evidence="5 6">2789STDY5608863</strain>
    </source>
</reference>
<dbReference type="InterPro" id="IPR050492">
    <property type="entry name" value="Bact_metal-bind_prot9"/>
</dbReference>
<dbReference type="EMBL" id="CYXV01000003">
    <property type="protein sequence ID" value="CUM82099.1"/>
    <property type="molecule type" value="Genomic_DNA"/>
</dbReference>
<evidence type="ECO:0000313" key="5">
    <source>
        <dbReference type="EMBL" id="CUM82099.1"/>
    </source>
</evidence>
<comment type="similarity">
    <text evidence="1">Belongs to the bacterial solute-binding protein 9 family.</text>
</comment>
<keyword evidence="3" id="KW-0732">Signal</keyword>
<dbReference type="Pfam" id="PF01297">
    <property type="entry name" value="ZnuA"/>
    <property type="match status" value="1"/>
</dbReference>
<dbReference type="GO" id="GO:0046872">
    <property type="term" value="F:metal ion binding"/>
    <property type="evidence" value="ECO:0007669"/>
    <property type="project" value="InterPro"/>
</dbReference>
<dbReference type="PANTHER" id="PTHR42953:SF3">
    <property type="entry name" value="HIGH-AFFINITY ZINC UPTAKE SYSTEM PROTEIN ZNUA"/>
    <property type="match status" value="1"/>
</dbReference>
<dbReference type="Proteomes" id="UP000095495">
    <property type="component" value="Unassembled WGS sequence"/>
</dbReference>
<keyword evidence="2" id="KW-0813">Transport</keyword>
<gene>
    <name evidence="5" type="ORF">ERS852420_00893</name>
</gene>
<keyword evidence="4" id="KW-0812">Transmembrane</keyword>
<evidence type="ECO:0000256" key="4">
    <source>
        <dbReference type="SAM" id="Phobius"/>
    </source>
</evidence>
<dbReference type="SUPFAM" id="SSF53807">
    <property type="entry name" value="Helical backbone' metal receptor"/>
    <property type="match status" value="1"/>
</dbReference>
<dbReference type="RefSeq" id="WP_055261608.1">
    <property type="nucleotide sequence ID" value="NZ_CYXV01000003.1"/>
</dbReference>
<keyword evidence="4" id="KW-1133">Transmembrane helix</keyword>
<dbReference type="GO" id="GO:0030001">
    <property type="term" value="P:metal ion transport"/>
    <property type="evidence" value="ECO:0007669"/>
    <property type="project" value="InterPro"/>
</dbReference>
<name>A0A173RWZ3_9FIRM</name>